<dbReference type="OrthoDB" id="8656910at2"/>
<sequence>MNNRHFIAGLALSIASFASYAGNPNSAPDQTGAHPLTRAEVRAELVRAQRAGELGTLGDSPRSFEMSAGGVARTSITRDQVLAELSQARHDGNQAAANDVYGANLNLGRTAPATSNDVVADVRLAGRSDSGAASKK</sequence>
<comment type="caution">
    <text evidence="2">The sequence shown here is derived from an EMBL/GenBank/DDBJ whole genome shotgun (WGS) entry which is preliminary data.</text>
</comment>
<evidence type="ECO:0000313" key="3">
    <source>
        <dbReference type="Proteomes" id="UP000197446"/>
    </source>
</evidence>
<dbReference type="RefSeq" id="WP_088485811.1">
    <property type="nucleotide sequence ID" value="NZ_NISI01000014.1"/>
</dbReference>
<dbReference type="AlphaFoldDB" id="A0A254MZS3"/>
<dbReference type="Pfam" id="PF13663">
    <property type="entry name" value="DUF4148"/>
    <property type="match status" value="1"/>
</dbReference>
<feature type="chain" id="PRO_5012219825" description="DUF4148 domain-containing protein" evidence="1">
    <location>
        <begin position="22"/>
        <end position="136"/>
    </location>
</feature>
<keyword evidence="1" id="KW-0732">Signal</keyword>
<accession>A0A254MZS3</accession>
<name>A0A254MZS3_9BURK</name>
<organism evidence="2 3">
    <name type="scientific">Roseateles puraquae</name>
    <dbReference type="NCBI Taxonomy" id="431059"/>
    <lineage>
        <taxon>Bacteria</taxon>
        <taxon>Pseudomonadati</taxon>
        <taxon>Pseudomonadota</taxon>
        <taxon>Betaproteobacteria</taxon>
        <taxon>Burkholderiales</taxon>
        <taxon>Sphaerotilaceae</taxon>
        <taxon>Roseateles</taxon>
    </lineage>
</organism>
<gene>
    <name evidence="2" type="ORF">CDO81_24160</name>
</gene>
<evidence type="ECO:0008006" key="4">
    <source>
        <dbReference type="Google" id="ProtNLM"/>
    </source>
</evidence>
<keyword evidence="3" id="KW-1185">Reference proteome</keyword>
<dbReference type="EMBL" id="NISI01000014">
    <property type="protein sequence ID" value="OWR00827.1"/>
    <property type="molecule type" value="Genomic_DNA"/>
</dbReference>
<evidence type="ECO:0000256" key="1">
    <source>
        <dbReference type="SAM" id="SignalP"/>
    </source>
</evidence>
<proteinExistence type="predicted"/>
<reference evidence="2 3" key="1">
    <citation type="journal article" date="2007" name="Int. J. Syst. Evol. Microbiol.">
        <title>Description of Pelomonas aquatica sp. nov. and Pelomonas puraquae sp. nov., isolated from industrial and haemodialysis water.</title>
        <authorList>
            <person name="Gomila M."/>
            <person name="Bowien B."/>
            <person name="Falsen E."/>
            <person name="Moore E.R."/>
            <person name="Lalucat J."/>
        </authorList>
    </citation>
    <scope>NUCLEOTIDE SEQUENCE [LARGE SCALE GENOMIC DNA]</scope>
    <source>
        <strain evidence="2 3">CCUG 52769</strain>
    </source>
</reference>
<protein>
    <recommendedName>
        <fullName evidence="4">DUF4148 domain-containing protein</fullName>
    </recommendedName>
</protein>
<feature type="signal peptide" evidence="1">
    <location>
        <begin position="1"/>
        <end position="21"/>
    </location>
</feature>
<dbReference type="InterPro" id="IPR025421">
    <property type="entry name" value="DUF4148"/>
</dbReference>
<evidence type="ECO:0000313" key="2">
    <source>
        <dbReference type="EMBL" id="OWR00827.1"/>
    </source>
</evidence>
<dbReference type="Proteomes" id="UP000197446">
    <property type="component" value="Unassembled WGS sequence"/>
</dbReference>